<dbReference type="EMBL" id="BAABAL010000004">
    <property type="protein sequence ID" value="GAA3990352.1"/>
    <property type="molecule type" value="Genomic_DNA"/>
</dbReference>
<comment type="caution">
    <text evidence="1">The sequence shown here is derived from an EMBL/GenBank/DDBJ whole genome shotgun (WGS) entry which is preliminary data.</text>
</comment>
<dbReference type="Proteomes" id="UP001501747">
    <property type="component" value="Unassembled WGS sequence"/>
</dbReference>
<keyword evidence="2" id="KW-1185">Reference proteome</keyword>
<evidence type="ECO:0000313" key="1">
    <source>
        <dbReference type="EMBL" id="GAA3990352.1"/>
    </source>
</evidence>
<reference evidence="2" key="1">
    <citation type="journal article" date="2019" name="Int. J. Syst. Evol. Microbiol.">
        <title>The Global Catalogue of Microorganisms (GCM) 10K type strain sequencing project: providing services to taxonomists for standard genome sequencing and annotation.</title>
        <authorList>
            <consortium name="The Broad Institute Genomics Platform"/>
            <consortium name="The Broad Institute Genome Sequencing Center for Infectious Disease"/>
            <person name="Wu L."/>
            <person name="Ma J."/>
        </authorList>
    </citation>
    <scope>NUCLEOTIDE SEQUENCE [LARGE SCALE GENOMIC DNA]</scope>
    <source>
        <strain evidence="2">JCM 17342</strain>
    </source>
</reference>
<organism evidence="1 2">
    <name type="scientific">Allokutzneria multivorans</name>
    <dbReference type="NCBI Taxonomy" id="1142134"/>
    <lineage>
        <taxon>Bacteria</taxon>
        <taxon>Bacillati</taxon>
        <taxon>Actinomycetota</taxon>
        <taxon>Actinomycetes</taxon>
        <taxon>Pseudonocardiales</taxon>
        <taxon>Pseudonocardiaceae</taxon>
        <taxon>Allokutzneria</taxon>
    </lineage>
</organism>
<protein>
    <submittedName>
        <fullName evidence="1">Uncharacterized protein</fullName>
    </submittedName>
</protein>
<evidence type="ECO:0000313" key="2">
    <source>
        <dbReference type="Proteomes" id="UP001501747"/>
    </source>
</evidence>
<proteinExistence type="predicted"/>
<accession>A0ABP7R1J4</accession>
<sequence>MTAQPVPAATARASAWVVTAADRVFGGTVGDLVPVRFPAYARVFHPALRVGAPVRWSEVATAHGRAMHPLAQWAQLNPPSPGETSRPEQWGSDLRPITARLAVWDEEPVLGSMPAMVAAELVSVLTKHTRTPGRCWFAVWDGYGALSARWRAAPSFELFGRDMALLSGSIASAAFSLSDKPFEDLYANMWWPSDHSWCVATDVDMMTTYVGGSAEAVEALVRNDFLEVLPAAAEHSVTWDSDTVNHARP</sequence>
<gene>
    <name evidence="1" type="ORF">GCM10022247_06310</name>
</gene>
<name>A0ABP7R1J4_9PSEU</name>
<dbReference type="RefSeq" id="WP_344870950.1">
    <property type="nucleotide sequence ID" value="NZ_BAABAL010000004.1"/>
</dbReference>